<sequence>MIESQLRTSGVNAEFVLKRMSAVPREDFVPATAKSFAYMDRAIRLPEGGALAAPLVHGMMLQEAEPQSDEHVLLVDGGTGYLAELLRPLVADLTVITPEDAVGSGRKGKGANLLIIDGAVEEVPAKLAKRLADGARIVTGLVDNGVTRIAVGRKGDRGVSLLPVFDVGIPQLHAFAKPKEWSF</sequence>
<dbReference type="InterPro" id="IPR029063">
    <property type="entry name" value="SAM-dependent_MTases_sf"/>
</dbReference>
<gene>
    <name evidence="1" type="ORF">I5L03_02370</name>
</gene>
<evidence type="ECO:0000313" key="1">
    <source>
        <dbReference type="EMBL" id="MBH5321429.1"/>
    </source>
</evidence>
<dbReference type="SUPFAM" id="SSF53335">
    <property type="entry name" value="S-adenosyl-L-methionine-dependent methyltransferases"/>
    <property type="match status" value="1"/>
</dbReference>
<proteinExistence type="predicted"/>
<keyword evidence="2" id="KW-1185">Reference proteome</keyword>
<dbReference type="Gene3D" id="3.40.50.150">
    <property type="entry name" value="Vaccinia Virus protein VP39"/>
    <property type="match status" value="1"/>
</dbReference>
<dbReference type="Proteomes" id="UP000602442">
    <property type="component" value="Unassembled WGS sequence"/>
</dbReference>
<name>A0ABS0N0E7_9SPHN</name>
<comment type="caution">
    <text evidence="1">The sequence shown here is derived from an EMBL/GenBank/DDBJ whole genome shotgun (WGS) entry which is preliminary data.</text>
</comment>
<dbReference type="Pfam" id="PF01135">
    <property type="entry name" value="PCMT"/>
    <property type="match status" value="1"/>
</dbReference>
<reference evidence="1 2" key="1">
    <citation type="submission" date="2020-11" db="EMBL/GenBank/DDBJ databases">
        <title>Erythrobacter sediminis sp. nov., a marine bacterium from a tidal flat of Garorim Bay.</title>
        <authorList>
            <person name="Kim D."/>
            <person name="Yoo Y."/>
            <person name="Kim J.-J."/>
        </authorList>
    </citation>
    <scope>NUCLEOTIDE SEQUENCE [LARGE SCALE GENOMIC DNA]</scope>
    <source>
        <strain evidence="1 2">JGD-13</strain>
    </source>
</reference>
<evidence type="ECO:0000313" key="2">
    <source>
        <dbReference type="Proteomes" id="UP000602442"/>
    </source>
</evidence>
<protein>
    <submittedName>
        <fullName evidence="1">Protein-L-isoaspartate O-methyltransferase</fullName>
    </submittedName>
</protein>
<accession>A0ABS0N0E7</accession>
<dbReference type="EMBL" id="JAEANY010000001">
    <property type="protein sequence ID" value="MBH5321429.1"/>
    <property type="molecule type" value="Genomic_DNA"/>
</dbReference>
<organism evidence="1 2">
    <name type="scientific">Aurantiacibacter sediminis</name>
    <dbReference type="NCBI Taxonomy" id="2793064"/>
    <lineage>
        <taxon>Bacteria</taxon>
        <taxon>Pseudomonadati</taxon>
        <taxon>Pseudomonadota</taxon>
        <taxon>Alphaproteobacteria</taxon>
        <taxon>Sphingomonadales</taxon>
        <taxon>Erythrobacteraceae</taxon>
        <taxon>Aurantiacibacter</taxon>
    </lineage>
</organism>